<keyword evidence="5 11" id="KW-1133">Transmembrane helix</keyword>
<keyword evidence="8 9" id="KW-0472">Membrane</keyword>
<dbReference type="SMART" id="SM01269">
    <property type="entry name" value="Lipid_DES"/>
    <property type="match status" value="1"/>
</dbReference>
<dbReference type="PIRSF" id="PIRSF017228">
    <property type="entry name" value="Sphnglp_dlt4_des"/>
    <property type="match status" value="1"/>
</dbReference>
<evidence type="ECO:0000256" key="4">
    <source>
        <dbReference type="ARBA" id="ARBA00022692"/>
    </source>
</evidence>
<evidence type="ECO:0000256" key="8">
    <source>
        <dbReference type="ARBA" id="ARBA00023136"/>
    </source>
</evidence>
<evidence type="ECO:0000256" key="2">
    <source>
        <dbReference type="ARBA" id="ARBA00006146"/>
    </source>
</evidence>
<evidence type="ECO:0000256" key="11">
    <source>
        <dbReference type="SAM" id="Phobius"/>
    </source>
</evidence>
<dbReference type="InterPro" id="IPR013866">
    <property type="entry name" value="Sphingolipid_d4-desaturase_N"/>
</dbReference>
<evidence type="ECO:0000256" key="3">
    <source>
        <dbReference type="ARBA" id="ARBA00012021"/>
    </source>
</evidence>
<feature type="transmembrane region" description="Helical" evidence="11">
    <location>
        <begin position="69"/>
        <end position="88"/>
    </location>
</feature>
<keyword evidence="7 9" id="KW-0443">Lipid metabolism</keyword>
<dbReference type="Pfam" id="PF08557">
    <property type="entry name" value="Lipid_DES"/>
    <property type="match status" value="1"/>
</dbReference>
<dbReference type="EC" id="1.14.19.17" evidence="3"/>
<dbReference type="PANTHER" id="PTHR12879">
    <property type="entry name" value="SPHINGOLIPID DELTA 4 DESATURASE/C-4 HYDROXYLASE PROTEIN DES2"/>
    <property type="match status" value="1"/>
</dbReference>
<evidence type="ECO:0000256" key="10">
    <source>
        <dbReference type="SAM" id="MobiDB-lite"/>
    </source>
</evidence>
<dbReference type="GO" id="GO:0046513">
    <property type="term" value="P:ceramide biosynthetic process"/>
    <property type="evidence" value="ECO:0007669"/>
    <property type="project" value="TreeGrafter"/>
</dbReference>
<feature type="compositionally biased region" description="Basic residues" evidence="10">
    <location>
        <begin position="1"/>
        <end position="10"/>
    </location>
</feature>
<evidence type="ECO:0000313" key="13">
    <source>
        <dbReference type="EMBL" id="CAD8913687.1"/>
    </source>
</evidence>
<evidence type="ECO:0000256" key="9">
    <source>
        <dbReference type="PIRNR" id="PIRNR017228"/>
    </source>
</evidence>
<dbReference type="GO" id="GO:0016020">
    <property type="term" value="C:membrane"/>
    <property type="evidence" value="ECO:0007669"/>
    <property type="project" value="UniProtKB-SubCell"/>
</dbReference>
<dbReference type="InterPro" id="IPR005804">
    <property type="entry name" value="FA_desaturase_dom"/>
</dbReference>
<gene>
    <name evidence="13" type="ORF">BSP0115_LOCUS6939</name>
</gene>
<dbReference type="Pfam" id="PF00487">
    <property type="entry name" value="FA_desaturase"/>
    <property type="match status" value="1"/>
</dbReference>
<feature type="transmembrane region" description="Helical" evidence="11">
    <location>
        <begin position="134"/>
        <end position="151"/>
    </location>
</feature>
<reference evidence="13" key="1">
    <citation type="submission" date="2021-01" db="EMBL/GenBank/DDBJ databases">
        <authorList>
            <person name="Corre E."/>
            <person name="Pelletier E."/>
            <person name="Niang G."/>
            <person name="Scheremetjew M."/>
            <person name="Finn R."/>
            <person name="Kale V."/>
            <person name="Holt S."/>
            <person name="Cochrane G."/>
            <person name="Meng A."/>
            <person name="Brown T."/>
            <person name="Cohen L."/>
        </authorList>
    </citation>
    <scope>NUCLEOTIDE SEQUENCE</scope>
    <source>
        <strain evidence="13">Ms1</strain>
    </source>
</reference>
<dbReference type="AlphaFoldDB" id="A0A7S1CBP5"/>
<evidence type="ECO:0000259" key="12">
    <source>
        <dbReference type="SMART" id="SM01269"/>
    </source>
</evidence>
<dbReference type="EMBL" id="HBFS01010100">
    <property type="protein sequence ID" value="CAD8913687.1"/>
    <property type="molecule type" value="Transcribed_RNA"/>
</dbReference>
<comment type="subcellular location">
    <subcellularLocation>
        <location evidence="1">Membrane</location>
        <topology evidence="1">Multi-pass membrane protein</topology>
    </subcellularLocation>
</comment>
<sequence length="358" mass="41003">MAPAPRRRARAASGGKAVVDEDGNEEMEVSRDMPTAFEWSFTDEPHCTRRRLIQAKYPQVKQLFGPHWLTKYLVTASVAVQVFMAWAVRDFAPSDWRLWVCAYTIGGVLNHSLTLAMHEVSHNLAFKALTANRLFGIFTNLPLGIPAFAMFKRYHREHHKYQGEDGVDTDIPTPWEGRVITNSFAKLIWVICQPAAYALRPLFVLSKSFGMWEAANWIGVFGFDLLVWKFFGLSSVLYLVFGTLLGMGLHPMAGHFIAEHYTFIKGQETYSYYGPLNWFSYNVGYHNEHHDFPFIAGWRLPELRALAPEFYDHMPHHSSWSKVIFEYIMDPTVGPFSRIKRDGMDRKTKDRILAGGDG</sequence>
<dbReference type="GO" id="GO:0042284">
    <property type="term" value="F:sphingolipid delta-4 desaturase activity"/>
    <property type="evidence" value="ECO:0007669"/>
    <property type="project" value="UniProtKB-UniRule"/>
</dbReference>
<keyword evidence="6 9" id="KW-0560">Oxidoreductase</keyword>
<keyword evidence="4 11" id="KW-0812">Transmembrane</keyword>
<comment type="similarity">
    <text evidence="2 9">Belongs to the fatty acid desaturase type 1 family. DEGS subfamily.</text>
</comment>
<feature type="transmembrane region" description="Helical" evidence="11">
    <location>
        <begin position="226"/>
        <end position="247"/>
    </location>
</feature>
<feature type="domain" description="Sphingolipid delta4-desaturase N-terminal" evidence="12">
    <location>
        <begin position="32"/>
        <end position="70"/>
    </location>
</feature>
<feature type="region of interest" description="Disordered" evidence="10">
    <location>
        <begin position="1"/>
        <end position="25"/>
    </location>
</feature>
<dbReference type="CDD" id="cd03508">
    <property type="entry name" value="Delta4-sphingolipid-FADS-like"/>
    <property type="match status" value="1"/>
</dbReference>
<accession>A0A7S1CBP5</accession>
<dbReference type="PANTHER" id="PTHR12879:SF8">
    <property type="entry name" value="SPHINGOLIPID DELTA(4)-DESATURASE DES1"/>
    <property type="match status" value="1"/>
</dbReference>
<evidence type="ECO:0000256" key="1">
    <source>
        <dbReference type="ARBA" id="ARBA00004141"/>
    </source>
</evidence>
<proteinExistence type="inferred from homology"/>
<protein>
    <recommendedName>
        <fullName evidence="3">sphingolipid 4-desaturase</fullName>
        <ecNumber evidence="3">1.14.19.17</ecNumber>
    </recommendedName>
</protein>
<name>A0A7S1CBP5_9STRA</name>
<dbReference type="InterPro" id="IPR011388">
    <property type="entry name" value="DES1/DES2"/>
</dbReference>
<evidence type="ECO:0000256" key="6">
    <source>
        <dbReference type="ARBA" id="ARBA00023002"/>
    </source>
</evidence>
<evidence type="ECO:0000256" key="7">
    <source>
        <dbReference type="ARBA" id="ARBA00023098"/>
    </source>
</evidence>
<organism evidence="13">
    <name type="scientific">Bicosoecida sp. CB-2014</name>
    <dbReference type="NCBI Taxonomy" id="1486930"/>
    <lineage>
        <taxon>Eukaryota</taxon>
        <taxon>Sar</taxon>
        <taxon>Stramenopiles</taxon>
        <taxon>Bigyra</taxon>
        <taxon>Opalozoa</taxon>
        <taxon>Bicosoecida</taxon>
    </lineage>
</organism>
<evidence type="ECO:0000256" key="5">
    <source>
        <dbReference type="ARBA" id="ARBA00022989"/>
    </source>
</evidence>